<dbReference type="EMBL" id="CAMGYJ010000004">
    <property type="protein sequence ID" value="CAI0400887.1"/>
    <property type="molecule type" value="Genomic_DNA"/>
</dbReference>
<name>A0AAV0ITW7_9ROSI</name>
<evidence type="ECO:0000313" key="2">
    <source>
        <dbReference type="Proteomes" id="UP001154282"/>
    </source>
</evidence>
<gene>
    <name evidence="1" type="ORF">LITE_LOCUS10951</name>
</gene>
<proteinExistence type="predicted"/>
<protein>
    <submittedName>
        <fullName evidence="1">Uncharacterized protein</fullName>
    </submittedName>
</protein>
<accession>A0AAV0ITW7</accession>
<sequence length="14" mass="1373">MAMVAGIPSLNVLG</sequence>
<evidence type="ECO:0000313" key="1">
    <source>
        <dbReference type="EMBL" id="CAI0400887.1"/>
    </source>
</evidence>
<keyword evidence="2" id="KW-1185">Reference proteome</keyword>
<organism evidence="1 2">
    <name type="scientific">Linum tenue</name>
    <dbReference type="NCBI Taxonomy" id="586396"/>
    <lineage>
        <taxon>Eukaryota</taxon>
        <taxon>Viridiplantae</taxon>
        <taxon>Streptophyta</taxon>
        <taxon>Embryophyta</taxon>
        <taxon>Tracheophyta</taxon>
        <taxon>Spermatophyta</taxon>
        <taxon>Magnoliopsida</taxon>
        <taxon>eudicotyledons</taxon>
        <taxon>Gunneridae</taxon>
        <taxon>Pentapetalae</taxon>
        <taxon>rosids</taxon>
        <taxon>fabids</taxon>
        <taxon>Malpighiales</taxon>
        <taxon>Linaceae</taxon>
        <taxon>Linum</taxon>
    </lineage>
</organism>
<comment type="caution">
    <text evidence="1">The sequence shown here is derived from an EMBL/GenBank/DDBJ whole genome shotgun (WGS) entry which is preliminary data.</text>
</comment>
<dbReference type="Proteomes" id="UP001154282">
    <property type="component" value="Unassembled WGS sequence"/>
</dbReference>
<reference evidence="1" key="1">
    <citation type="submission" date="2022-08" db="EMBL/GenBank/DDBJ databases">
        <authorList>
            <person name="Gutierrez-Valencia J."/>
        </authorList>
    </citation>
    <scope>NUCLEOTIDE SEQUENCE</scope>
</reference>